<dbReference type="Pfam" id="PF03959">
    <property type="entry name" value="FSH1"/>
    <property type="match status" value="1"/>
</dbReference>
<evidence type="ECO:0000313" key="5">
    <source>
        <dbReference type="EMBL" id="KAF2214367.1"/>
    </source>
</evidence>
<dbReference type="InterPro" id="IPR005645">
    <property type="entry name" value="FSH-like_dom"/>
</dbReference>
<dbReference type="GO" id="GO:0005737">
    <property type="term" value="C:cytoplasm"/>
    <property type="evidence" value="ECO:0007669"/>
    <property type="project" value="TreeGrafter"/>
</dbReference>
<comment type="similarity">
    <text evidence="1">Belongs to the LovG family.</text>
</comment>
<sequence length="276" mass="31014">MANSHTTTRSNSPIPPVEPPTSLSKPRLLCLHGGGVNSDVFRMQCRSLIKHLSAFRFVFADGPWFCEAGPGIFPVYEDCGPFRRWLRWLPHQPETDDESAKEEIFYEIERCKREDDEKGATGEWVGLVGFSQGAKVAASLLYDQQIRKEKNVSDGKWGETDYKFAVLMAGRNPLVSFGEYSHSEALVTAGGLSEGFVYNGESPHILKVPTLHVHGLRDAGLQLHRRLLKQYCDPETSDAIEWDGDHRVPIKTTDVKPIKDWVYGIARREGISLVET</sequence>
<organism evidence="5 6">
    <name type="scientific">Cercospora zeae-maydis SCOH1-5</name>
    <dbReference type="NCBI Taxonomy" id="717836"/>
    <lineage>
        <taxon>Eukaryota</taxon>
        <taxon>Fungi</taxon>
        <taxon>Dikarya</taxon>
        <taxon>Ascomycota</taxon>
        <taxon>Pezizomycotina</taxon>
        <taxon>Dothideomycetes</taxon>
        <taxon>Dothideomycetidae</taxon>
        <taxon>Mycosphaerellales</taxon>
        <taxon>Mycosphaerellaceae</taxon>
        <taxon>Cercospora</taxon>
    </lineage>
</organism>
<feature type="region of interest" description="Disordered" evidence="3">
    <location>
        <begin position="1"/>
        <end position="23"/>
    </location>
</feature>
<dbReference type="PANTHER" id="PTHR48070:SF3">
    <property type="entry name" value="ESTERASE DBAE-RELATED"/>
    <property type="match status" value="1"/>
</dbReference>
<reference evidence="5" key="1">
    <citation type="journal article" date="2020" name="Stud. Mycol.">
        <title>101 Dothideomycetes genomes: a test case for predicting lifestyles and emergence of pathogens.</title>
        <authorList>
            <person name="Haridas S."/>
            <person name="Albert R."/>
            <person name="Binder M."/>
            <person name="Bloem J."/>
            <person name="Labutti K."/>
            <person name="Salamov A."/>
            <person name="Andreopoulos B."/>
            <person name="Baker S."/>
            <person name="Barry K."/>
            <person name="Bills G."/>
            <person name="Bluhm B."/>
            <person name="Cannon C."/>
            <person name="Castanera R."/>
            <person name="Culley D."/>
            <person name="Daum C."/>
            <person name="Ezra D."/>
            <person name="Gonzalez J."/>
            <person name="Henrissat B."/>
            <person name="Kuo A."/>
            <person name="Liang C."/>
            <person name="Lipzen A."/>
            <person name="Lutzoni F."/>
            <person name="Magnuson J."/>
            <person name="Mondo S."/>
            <person name="Nolan M."/>
            <person name="Ohm R."/>
            <person name="Pangilinan J."/>
            <person name="Park H.-J."/>
            <person name="Ramirez L."/>
            <person name="Alfaro M."/>
            <person name="Sun H."/>
            <person name="Tritt A."/>
            <person name="Yoshinaga Y."/>
            <person name="Zwiers L.-H."/>
            <person name="Turgeon B."/>
            <person name="Goodwin S."/>
            <person name="Spatafora J."/>
            <person name="Crous P."/>
            <person name="Grigoriev I."/>
        </authorList>
    </citation>
    <scope>NUCLEOTIDE SEQUENCE</scope>
    <source>
        <strain evidence="5">SCOH1-5</strain>
    </source>
</reference>
<keyword evidence="6" id="KW-1185">Reference proteome</keyword>
<dbReference type="OrthoDB" id="414698at2759"/>
<protein>
    <recommendedName>
        <fullName evidence="4">Serine hydrolase domain-containing protein</fullName>
    </recommendedName>
</protein>
<dbReference type="AlphaFoldDB" id="A0A6A6FLP4"/>
<evidence type="ECO:0000313" key="6">
    <source>
        <dbReference type="Proteomes" id="UP000799539"/>
    </source>
</evidence>
<name>A0A6A6FLP4_9PEZI</name>
<keyword evidence="2" id="KW-0378">Hydrolase</keyword>
<dbReference type="PANTHER" id="PTHR48070">
    <property type="entry name" value="ESTERASE OVCA2"/>
    <property type="match status" value="1"/>
</dbReference>
<evidence type="ECO:0000256" key="1">
    <source>
        <dbReference type="ARBA" id="ARBA00005863"/>
    </source>
</evidence>
<dbReference type="SUPFAM" id="SSF53474">
    <property type="entry name" value="alpha/beta-Hydrolases"/>
    <property type="match status" value="1"/>
</dbReference>
<dbReference type="GO" id="GO:0005634">
    <property type="term" value="C:nucleus"/>
    <property type="evidence" value="ECO:0007669"/>
    <property type="project" value="TreeGrafter"/>
</dbReference>
<dbReference type="GO" id="GO:0016787">
    <property type="term" value="F:hydrolase activity"/>
    <property type="evidence" value="ECO:0007669"/>
    <property type="project" value="UniProtKB-KW"/>
</dbReference>
<evidence type="ECO:0000256" key="2">
    <source>
        <dbReference type="ARBA" id="ARBA00022801"/>
    </source>
</evidence>
<dbReference type="InterPro" id="IPR029058">
    <property type="entry name" value="AB_hydrolase_fold"/>
</dbReference>
<dbReference type="Gene3D" id="3.40.50.1820">
    <property type="entry name" value="alpha/beta hydrolase"/>
    <property type="match status" value="1"/>
</dbReference>
<feature type="compositionally biased region" description="Polar residues" evidence="3">
    <location>
        <begin position="1"/>
        <end position="12"/>
    </location>
</feature>
<dbReference type="InterPro" id="IPR050593">
    <property type="entry name" value="LovG"/>
</dbReference>
<gene>
    <name evidence="5" type="ORF">CERZMDRAFT_95639</name>
</gene>
<dbReference type="GO" id="GO:0044550">
    <property type="term" value="P:secondary metabolite biosynthetic process"/>
    <property type="evidence" value="ECO:0007669"/>
    <property type="project" value="TreeGrafter"/>
</dbReference>
<feature type="domain" description="Serine hydrolase" evidence="4">
    <location>
        <begin position="24"/>
        <end position="257"/>
    </location>
</feature>
<evidence type="ECO:0000259" key="4">
    <source>
        <dbReference type="Pfam" id="PF03959"/>
    </source>
</evidence>
<accession>A0A6A6FLP4</accession>
<evidence type="ECO:0000256" key="3">
    <source>
        <dbReference type="SAM" id="MobiDB-lite"/>
    </source>
</evidence>
<dbReference type="Proteomes" id="UP000799539">
    <property type="component" value="Unassembled WGS sequence"/>
</dbReference>
<proteinExistence type="inferred from homology"/>
<dbReference type="EMBL" id="ML992668">
    <property type="protein sequence ID" value="KAF2214367.1"/>
    <property type="molecule type" value="Genomic_DNA"/>
</dbReference>